<evidence type="ECO:0000259" key="2">
    <source>
        <dbReference type="Pfam" id="PF26572"/>
    </source>
</evidence>
<protein>
    <submittedName>
        <fullName evidence="3">Uncharacterized protein</fullName>
    </submittedName>
</protein>
<dbReference type="Pfam" id="PF26572">
    <property type="entry name" value="DUF8185"/>
    <property type="match status" value="1"/>
</dbReference>
<dbReference type="Proteomes" id="UP000668403">
    <property type="component" value="Unassembled WGS sequence"/>
</dbReference>
<feature type="domain" description="DUF8010" evidence="1">
    <location>
        <begin position="2"/>
        <end position="106"/>
    </location>
</feature>
<proteinExistence type="predicted"/>
<comment type="caution">
    <text evidence="3">The sequence shown here is derived from an EMBL/GenBank/DDBJ whole genome shotgun (WGS) entry which is preliminary data.</text>
</comment>
<evidence type="ECO:0000259" key="1">
    <source>
        <dbReference type="Pfam" id="PF26035"/>
    </source>
</evidence>
<name>A0A939QGQ0_9MICO</name>
<dbReference type="AlphaFoldDB" id="A0A939QGQ0"/>
<keyword evidence="4" id="KW-1185">Reference proteome</keyword>
<reference evidence="3" key="1">
    <citation type="submission" date="2021-03" db="EMBL/GenBank/DDBJ databases">
        <title>Leucobacter chromiisoli sp. nov., isolated from chromium-containing soil of chemical plant.</title>
        <authorList>
            <person name="Xu Z."/>
        </authorList>
    </citation>
    <scope>NUCLEOTIDE SEQUENCE</scope>
    <source>
        <strain evidence="3">K 70/01</strain>
    </source>
</reference>
<evidence type="ECO:0000313" key="4">
    <source>
        <dbReference type="Proteomes" id="UP000668403"/>
    </source>
</evidence>
<feature type="domain" description="DUF8185" evidence="2">
    <location>
        <begin position="109"/>
        <end position="207"/>
    </location>
</feature>
<evidence type="ECO:0000313" key="3">
    <source>
        <dbReference type="EMBL" id="MBO2989798.1"/>
    </source>
</evidence>
<dbReference type="InterPro" id="IPR058323">
    <property type="entry name" value="DUF8010"/>
</dbReference>
<dbReference type="EMBL" id="JAGFBF010000005">
    <property type="protein sequence ID" value="MBO2989798.1"/>
    <property type="molecule type" value="Genomic_DNA"/>
</dbReference>
<organism evidence="3 4">
    <name type="scientific">Leucobacter tardus</name>
    <dbReference type="NCBI Taxonomy" id="501483"/>
    <lineage>
        <taxon>Bacteria</taxon>
        <taxon>Bacillati</taxon>
        <taxon>Actinomycetota</taxon>
        <taxon>Actinomycetes</taxon>
        <taxon>Micrococcales</taxon>
        <taxon>Microbacteriaceae</taxon>
        <taxon>Leucobacter</taxon>
    </lineage>
</organism>
<gene>
    <name evidence="3" type="ORF">J4H85_07295</name>
</gene>
<sequence length="210" mass="22442">MFRGSADLDDLRRFLERLERAGSPEVRLLSRDDVLAVYGCTQAPRGLTDGIPVVLVMRGWSLAETPVEPVDVTVLARSLLDRLARISDDERELVLPDVTAMAAWTGVLPPVEGWRSAGEIDAGSLARVAREGSERVAAALPDNPGEAVVHKVRSSVWGLEMAPGIPAAAAFAAETMGFLSGAETVRVSRTVTWVRLSSGHGHVVVRALLG</sequence>
<accession>A0A939QGQ0</accession>
<dbReference type="InterPro" id="IPR058498">
    <property type="entry name" value="DUF8185"/>
</dbReference>
<dbReference type="Pfam" id="PF26035">
    <property type="entry name" value="DUF8010"/>
    <property type="match status" value="1"/>
</dbReference>